<dbReference type="NCBIfam" id="TIGR00057">
    <property type="entry name" value="L-threonylcarbamoyladenylate synthase"/>
    <property type="match status" value="1"/>
</dbReference>
<keyword evidence="7" id="KW-0548">Nucleotidyltransferase</keyword>
<dbReference type="SUPFAM" id="SSF55821">
    <property type="entry name" value="YrdC/RibB"/>
    <property type="match status" value="1"/>
</dbReference>
<dbReference type="GO" id="GO:0005524">
    <property type="term" value="F:ATP binding"/>
    <property type="evidence" value="ECO:0007669"/>
    <property type="project" value="UniProtKB-KW"/>
</dbReference>
<keyword evidence="6" id="KW-0819">tRNA processing</keyword>
<reference evidence="13" key="1">
    <citation type="submission" date="2018-05" db="EMBL/GenBank/DDBJ databases">
        <authorList>
            <person name="Lanie J.A."/>
            <person name="Ng W.-L."/>
            <person name="Kazmierczak K.M."/>
            <person name="Andrzejewski T.M."/>
            <person name="Davidsen T.M."/>
            <person name="Wayne K.J."/>
            <person name="Tettelin H."/>
            <person name="Glass J.I."/>
            <person name="Rusch D."/>
            <person name="Podicherti R."/>
            <person name="Tsui H.-C.T."/>
            <person name="Winkler M.E."/>
        </authorList>
    </citation>
    <scope>NUCLEOTIDE SEQUENCE</scope>
</reference>
<feature type="domain" description="YrdC-like" evidence="12">
    <location>
        <begin position="3"/>
        <end position="175"/>
    </location>
</feature>
<comment type="catalytic activity">
    <reaction evidence="11">
        <text>L-threonine + hydrogencarbonate + ATP = L-threonylcarbamoyladenylate + diphosphate + H2O</text>
        <dbReference type="Rhea" id="RHEA:36407"/>
        <dbReference type="ChEBI" id="CHEBI:15377"/>
        <dbReference type="ChEBI" id="CHEBI:17544"/>
        <dbReference type="ChEBI" id="CHEBI:30616"/>
        <dbReference type="ChEBI" id="CHEBI:33019"/>
        <dbReference type="ChEBI" id="CHEBI:57926"/>
        <dbReference type="ChEBI" id="CHEBI:73682"/>
        <dbReference type="EC" id="2.7.7.87"/>
    </reaction>
</comment>
<evidence type="ECO:0000256" key="7">
    <source>
        <dbReference type="ARBA" id="ARBA00022695"/>
    </source>
</evidence>
<accession>A0A382QPM0</accession>
<dbReference type="EC" id="2.7.7.87" evidence="3"/>
<evidence type="ECO:0000256" key="5">
    <source>
        <dbReference type="ARBA" id="ARBA00022679"/>
    </source>
</evidence>
<evidence type="ECO:0000256" key="4">
    <source>
        <dbReference type="ARBA" id="ARBA00022490"/>
    </source>
</evidence>
<proteinExistence type="inferred from homology"/>
<dbReference type="PANTHER" id="PTHR17490">
    <property type="entry name" value="SUA5"/>
    <property type="match status" value="1"/>
</dbReference>
<dbReference type="GO" id="GO:0003725">
    <property type="term" value="F:double-stranded RNA binding"/>
    <property type="evidence" value="ECO:0007669"/>
    <property type="project" value="InterPro"/>
</dbReference>
<protein>
    <recommendedName>
        <fullName evidence="10">L-threonylcarbamoyladenylate synthase</fullName>
        <ecNumber evidence="3">2.7.7.87</ecNumber>
    </recommendedName>
    <alternativeName>
        <fullName evidence="10">L-threonylcarbamoyladenylate synthase</fullName>
    </alternativeName>
</protein>
<evidence type="ECO:0000256" key="10">
    <source>
        <dbReference type="ARBA" id="ARBA00029774"/>
    </source>
</evidence>
<dbReference type="GO" id="GO:0008033">
    <property type="term" value="P:tRNA processing"/>
    <property type="evidence" value="ECO:0007669"/>
    <property type="project" value="UniProtKB-KW"/>
</dbReference>
<gene>
    <name evidence="13" type="ORF">METZ01_LOCUS340240</name>
</gene>
<comment type="similarity">
    <text evidence="2">Belongs to the SUA5 family.</text>
</comment>
<dbReference type="PANTHER" id="PTHR17490:SF16">
    <property type="entry name" value="THREONYLCARBAMOYL-AMP SYNTHASE"/>
    <property type="match status" value="1"/>
</dbReference>
<comment type="subcellular location">
    <subcellularLocation>
        <location evidence="1">Cytoplasm</location>
    </subcellularLocation>
</comment>
<dbReference type="InterPro" id="IPR006070">
    <property type="entry name" value="Sua5-like_dom"/>
</dbReference>
<evidence type="ECO:0000256" key="9">
    <source>
        <dbReference type="ARBA" id="ARBA00022840"/>
    </source>
</evidence>
<dbReference type="EMBL" id="UINC01115974">
    <property type="protein sequence ID" value="SVC87386.1"/>
    <property type="molecule type" value="Genomic_DNA"/>
</dbReference>
<dbReference type="GO" id="GO:0005737">
    <property type="term" value="C:cytoplasm"/>
    <property type="evidence" value="ECO:0007669"/>
    <property type="project" value="UniProtKB-SubCell"/>
</dbReference>
<dbReference type="Gene3D" id="3.90.870.10">
    <property type="entry name" value="DHBP synthase"/>
    <property type="match status" value="1"/>
</dbReference>
<dbReference type="GO" id="GO:0000049">
    <property type="term" value="F:tRNA binding"/>
    <property type="evidence" value="ECO:0007669"/>
    <property type="project" value="TreeGrafter"/>
</dbReference>
<feature type="non-terminal residue" evidence="13">
    <location>
        <position position="1"/>
    </location>
</feature>
<dbReference type="InterPro" id="IPR017945">
    <property type="entry name" value="DHBP_synth_RibB-like_a/b_dom"/>
</dbReference>
<evidence type="ECO:0000259" key="12">
    <source>
        <dbReference type="PROSITE" id="PS51163"/>
    </source>
</evidence>
<evidence type="ECO:0000313" key="13">
    <source>
        <dbReference type="EMBL" id="SVC87386.1"/>
    </source>
</evidence>
<keyword evidence="4" id="KW-0963">Cytoplasm</keyword>
<evidence type="ECO:0000256" key="3">
    <source>
        <dbReference type="ARBA" id="ARBA00012584"/>
    </source>
</evidence>
<dbReference type="GO" id="GO:0006450">
    <property type="term" value="P:regulation of translational fidelity"/>
    <property type="evidence" value="ECO:0007669"/>
    <property type="project" value="TreeGrafter"/>
</dbReference>
<keyword evidence="5" id="KW-0808">Transferase</keyword>
<evidence type="ECO:0000256" key="11">
    <source>
        <dbReference type="ARBA" id="ARBA00048366"/>
    </source>
</evidence>
<organism evidence="13">
    <name type="scientific">marine metagenome</name>
    <dbReference type="NCBI Taxonomy" id="408172"/>
    <lineage>
        <taxon>unclassified sequences</taxon>
        <taxon>metagenomes</taxon>
        <taxon>ecological metagenomes</taxon>
    </lineage>
</organism>
<evidence type="ECO:0000256" key="1">
    <source>
        <dbReference type="ARBA" id="ARBA00004496"/>
    </source>
</evidence>
<dbReference type="InterPro" id="IPR050156">
    <property type="entry name" value="TC-AMP_synthase_SUA5"/>
</dbReference>
<evidence type="ECO:0000256" key="2">
    <source>
        <dbReference type="ARBA" id="ARBA00007663"/>
    </source>
</evidence>
<dbReference type="PROSITE" id="PS51163">
    <property type="entry name" value="YRDC"/>
    <property type="match status" value="1"/>
</dbReference>
<dbReference type="Pfam" id="PF01300">
    <property type="entry name" value="Sua5_yciO_yrdC"/>
    <property type="match status" value="1"/>
</dbReference>
<keyword evidence="8" id="KW-0547">Nucleotide-binding</keyword>
<dbReference type="GO" id="GO:0061710">
    <property type="term" value="F:L-threonylcarbamoyladenylate synthase"/>
    <property type="evidence" value="ECO:0007669"/>
    <property type="project" value="UniProtKB-EC"/>
</dbReference>
<dbReference type="AlphaFoldDB" id="A0A382QPM0"/>
<feature type="non-terminal residue" evidence="13">
    <location>
        <position position="175"/>
    </location>
</feature>
<sequence length="175" mass="19571">MHKSDLITSKNLLKKGEVIIFPTETVFGIGADATNSKAINRIYYIKKRPKNNPLICHFKNLTEVKKHFKMNELELKLAKLYWPGPLTLILTKKESSNISLNLSNNTPYIGIRIPQNQIALSLLKAVDFPIAAPSANIATKTSVTHYSDIDVKLKKKVFALKGRSKIGLESTVIQV</sequence>
<evidence type="ECO:0000256" key="6">
    <source>
        <dbReference type="ARBA" id="ARBA00022694"/>
    </source>
</evidence>
<keyword evidence="9" id="KW-0067">ATP-binding</keyword>
<name>A0A382QPM0_9ZZZZ</name>
<evidence type="ECO:0000256" key="8">
    <source>
        <dbReference type="ARBA" id="ARBA00022741"/>
    </source>
</evidence>